<dbReference type="EMBL" id="BAABZQ010000001">
    <property type="protein sequence ID" value="GAA6499614.1"/>
    <property type="molecule type" value="Genomic_DNA"/>
</dbReference>
<gene>
    <name evidence="3" type="ORF">K340107D12_24300</name>
</gene>
<feature type="signal peptide" evidence="2">
    <location>
        <begin position="1"/>
        <end position="27"/>
    </location>
</feature>
<evidence type="ECO:0000313" key="3">
    <source>
        <dbReference type="EMBL" id="GAA6499614.1"/>
    </source>
</evidence>
<proteinExistence type="predicted"/>
<feature type="transmembrane region" description="Helical" evidence="1">
    <location>
        <begin position="195"/>
        <end position="214"/>
    </location>
</feature>
<keyword evidence="2" id="KW-0732">Signal</keyword>
<keyword evidence="4" id="KW-1185">Reference proteome</keyword>
<name>A0ABQ0BST7_9FIRM</name>
<dbReference type="RefSeq" id="WP_118594049.1">
    <property type="nucleotide sequence ID" value="NZ_BAABZQ010000001.1"/>
</dbReference>
<organism evidence="3 4">
    <name type="scientific">Blautia parvula</name>
    <dbReference type="NCBI Taxonomy" id="2877527"/>
    <lineage>
        <taxon>Bacteria</taxon>
        <taxon>Bacillati</taxon>
        <taxon>Bacillota</taxon>
        <taxon>Clostridia</taxon>
        <taxon>Lachnospirales</taxon>
        <taxon>Lachnospiraceae</taxon>
        <taxon>Blautia</taxon>
    </lineage>
</organism>
<sequence>MKRKRYHPLLCICLLFVGLSLPVPVLAEKAEGLEKAKGKVDIRLEEFTLDRNGREVPWKDLEAVMPGQEIIKIPRVTNLQNECEIRAKIEVTMGKEVKLPVTEDMIKGMPKEWKRREDGWYYYEKKLKKGEKTDIFRSFTIPSAWDTKYDSSGNIIKYYTENSLDIVVTVEAVGEGDWTKEKATVRSPKTGDDTALFLTAVLCLGSAAAAYAVWKWRKQ</sequence>
<keyword evidence="1" id="KW-1133">Transmembrane helix</keyword>
<accession>A0ABQ0BST7</accession>
<evidence type="ECO:0008006" key="5">
    <source>
        <dbReference type="Google" id="ProtNLM"/>
    </source>
</evidence>
<keyword evidence="1" id="KW-0472">Membrane</keyword>
<keyword evidence="1" id="KW-0812">Transmembrane</keyword>
<dbReference type="Proteomes" id="UP001600941">
    <property type="component" value="Unassembled WGS sequence"/>
</dbReference>
<evidence type="ECO:0000256" key="1">
    <source>
        <dbReference type="SAM" id="Phobius"/>
    </source>
</evidence>
<reference evidence="3 4" key="1">
    <citation type="submission" date="2024-04" db="EMBL/GenBank/DDBJ databases">
        <title>Defined microbial consortia suppress multidrug-resistant proinflammatory Enterobacteriaceae via ecological control.</title>
        <authorList>
            <person name="Furuichi M."/>
            <person name="Kawaguchi T."/>
            <person name="Pust M."/>
            <person name="Yasuma K."/>
            <person name="Plichta D."/>
            <person name="Hasegawa N."/>
            <person name="Ohya T."/>
            <person name="Bhattarai S."/>
            <person name="Sasajima S."/>
            <person name="Aoto Y."/>
            <person name="Tuganbaev T."/>
            <person name="Yaginuma M."/>
            <person name="Ueda M."/>
            <person name="Okahashi N."/>
            <person name="Amafuji K."/>
            <person name="Kiridooshi Y."/>
            <person name="Sugita K."/>
            <person name="Strazar M."/>
            <person name="Skelly A."/>
            <person name="Suda W."/>
            <person name="Hattori M."/>
            <person name="Nakamoto N."/>
            <person name="Caballero S."/>
            <person name="Norman J."/>
            <person name="Olle B."/>
            <person name="Tanoue T."/>
            <person name="Arita M."/>
            <person name="Bucci V."/>
            <person name="Atarashi K."/>
            <person name="Xavier R."/>
            <person name="Honda K."/>
        </authorList>
    </citation>
    <scope>NUCLEOTIDE SEQUENCE [LARGE SCALE GENOMIC DNA]</scope>
    <source>
        <strain evidence="4">k34-0107-D12</strain>
    </source>
</reference>
<evidence type="ECO:0000313" key="4">
    <source>
        <dbReference type="Proteomes" id="UP001600941"/>
    </source>
</evidence>
<protein>
    <recommendedName>
        <fullName evidence="5">LPXTG cell wall anchor domain-containing protein</fullName>
    </recommendedName>
</protein>
<feature type="chain" id="PRO_5046383416" description="LPXTG cell wall anchor domain-containing protein" evidence="2">
    <location>
        <begin position="28"/>
        <end position="219"/>
    </location>
</feature>
<comment type="caution">
    <text evidence="3">The sequence shown here is derived from an EMBL/GenBank/DDBJ whole genome shotgun (WGS) entry which is preliminary data.</text>
</comment>
<evidence type="ECO:0000256" key="2">
    <source>
        <dbReference type="SAM" id="SignalP"/>
    </source>
</evidence>